<accession>A0A2V1EC10</accession>
<protein>
    <recommendedName>
        <fullName evidence="3">Transcription factor domain-containing protein</fullName>
    </recommendedName>
</protein>
<keyword evidence="2" id="KW-1185">Reference proteome</keyword>
<dbReference type="EMBL" id="KZ805307">
    <property type="protein sequence ID" value="PVI06795.1"/>
    <property type="molecule type" value="Genomic_DNA"/>
</dbReference>
<organism evidence="1 2">
    <name type="scientific">Periconia macrospinosa</name>
    <dbReference type="NCBI Taxonomy" id="97972"/>
    <lineage>
        <taxon>Eukaryota</taxon>
        <taxon>Fungi</taxon>
        <taxon>Dikarya</taxon>
        <taxon>Ascomycota</taxon>
        <taxon>Pezizomycotina</taxon>
        <taxon>Dothideomycetes</taxon>
        <taxon>Pleosporomycetidae</taxon>
        <taxon>Pleosporales</taxon>
        <taxon>Massarineae</taxon>
        <taxon>Periconiaceae</taxon>
        <taxon>Periconia</taxon>
    </lineage>
</organism>
<sequence>MPAFEFITSDSTGKPTATDLRRVRSRCMRGVHKKPNSRRSVREAKQQQEQARIVRLSNSIPSPLCTDLSTITFADTIGPDSRRLIHKVLASDLMSQFLAPVEEVTEFPLDKTAAPISWLSDDAPFLYAVLFTGSLMEDLLSHERQEPRSETYKYLRKTIASLNEKLNKPGSHLEDSTLQVVMNLAMSTAVMGDWDAAWTHSAGLHRILALKGGFQYLLSNAKLHYKIDRIIMAMAIGLGKKLFCPFNQSTMWIPLYPAADPTTGFSFDIRMIPEIDDQRLIDIFRDLQHFAWELNERVQNGERCEGTYFQKATHSIQSRMMHLPDRCDDSASELLHVGMYACVTPVFNTFRRNLQFSSLAHRLKNLHRSIEMSLISEAHADLVIWVLVMSAMTVTSTEDFWIREKWAMVIGKLGLSLEGLKSRLSRVVWLGPFFEGAYRKTYNALSREDVGIFLANRSKAHES</sequence>
<dbReference type="PANTHER" id="PTHR37540">
    <property type="entry name" value="TRANSCRIPTION FACTOR (ACR-2), PUTATIVE-RELATED-RELATED"/>
    <property type="match status" value="1"/>
</dbReference>
<dbReference type="AlphaFoldDB" id="A0A2V1EC10"/>
<dbReference type="OrthoDB" id="4158087at2759"/>
<gene>
    <name evidence="1" type="ORF">DM02DRAFT_609587</name>
</gene>
<evidence type="ECO:0008006" key="3">
    <source>
        <dbReference type="Google" id="ProtNLM"/>
    </source>
</evidence>
<dbReference type="Proteomes" id="UP000244855">
    <property type="component" value="Unassembled WGS sequence"/>
</dbReference>
<dbReference type="STRING" id="97972.A0A2V1EC10"/>
<proteinExistence type="predicted"/>
<evidence type="ECO:0000313" key="1">
    <source>
        <dbReference type="EMBL" id="PVI06795.1"/>
    </source>
</evidence>
<evidence type="ECO:0000313" key="2">
    <source>
        <dbReference type="Proteomes" id="UP000244855"/>
    </source>
</evidence>
<name>A0A2V1EC10_9PLEO</name>
<reference evidence="1 2" key="1">
    <citation type="journal article" date="2018" name="Sci. Rep.">
        <title>Comparative genomics provides insights into the lifestyle and reveals functional heterogeneity of dark septate endophytic fungi.</title>
        <authorList>
            <person name="Knapp D.G."/>
            <person name="Nemeth J.B."/>
            <person name="Barry K."/>
            <person name="Hainaut M."/>
            <person name="Henrissat B."/>
            <person name="Johnson J."/>
            <person name="Kuo A."/>
            <person name="Lim J.H.P."/>
            <person name="Lipzen A."/>
            <person name="Nolan M."/>
            <person name="Ohm R.A."/>
            <person name="Tamas L."/>
            <person name="Grigoriev I.V."/>
            <person name="Spatafora J.W."/>
            <person name="Nagy L.G."/>
            <person name="Kovacs G.M."/>
        </authorList>
    </citation>
    <scope>NUCLEOTIDE SEQUENCE [LARGE SCALE GENOMIC DNA]</scope>
    <source>
        <strain evidence="1 2">DSE2036</strain>
    </source>
</reference>
<dbReference type="PANTHER" id="PTHR37540:SF5">
    <property type="entry name" value="TRANSCRIPTION FACTOR DOMAIN-CONTAINING PROTEIN"/>
    <property type="match status" value="1"/>
</dbReference>